<keyword evidence="7" id="KW-1185">Reference proteome</keyword>
<dbReference type="InterPro" id="IPR050991">
    <property type="entry name" value="ECM_Regulatory_Proteins"/>
</dbReference>
<evidence type="ECO:0000256" key="2">
    <source>
        <dbReference type="ARBA" id="ARBA00023295"/>
    </source>
</evidence>
<comment type="caution">
    <text evidence="6">The sequence shown here is derived from an EMBL/GenBank/DDBJ whole genome shotgun (WGS) entry which is preliminary data.</text>
</comment>
<dbReference type="Pfam" id="PF00041">
    <property type="entry name" value="fn3"/>
    <property type="match status" value="3"/>
</dbReference>
<dbReference type="PANTHER" id="PTHR46708">
    <property type="entry name" value="TENASCIN"/>
    <property type="match status" value="1"/>
</dbReference>
<keyword evidence="3" id="KW-0624">Polysaccharide degradation</keyword>
<keyword evidence="2" id="KW-0378">Hydrolase</keyword>
<dbReference type="SUPFAM" id="SSF63825">
    <property type="entry name" value="YWTD domain"/>
    <property type="match status" value="1"/>
</dbReference>
<organism evidence="6 7">
    <name type="scientific">Fodinicola feengrottensis</name>
    <dbReference type="NCBI Taxonomy" id="435914"/>
    <lineage>
        <taxon>Bacteria</taxon>
        <taxon>Bacillati</taxon>
        <taxon>Actinomycetota</taxon>
        <taxon>Actinomycetes</taxon>
        <taxon>Mycobacteriales</taxon>
        <taxon>Fodinicola</taxon>
    </lineage>
</organism>
<dbReference type="PRINTS" id="PR00014">
    <property type="entry name" value="FNTYPEIII"/>
</dbReference>
<evidence type="ECO:0000313" key="7">
    <source>
        <dbReference type="Proteomes" id="UP001500618"/>
    </source>
</evidence>
<feature type="region of interest" description="Disordered" evidence="4">
    <location>
        <begin position="824"/>
        <end position="845"/>
    </location>
</feature>
<feature type="region of interest" description="Disordered" evidence="4">
    <location>
        <begin position="701"/>
        <end position="721"/>
    </location>
</feature>
<feature type="domain" description="Fibronectin type-III" evidence="5">
    <location>
        <begin position="539"/>
        <end position="633"/>
    </location>
</feature>
<dbReference type="InterPro" id="IPR036116">
    <property type="entry name" value="FN3_sf"/>
</dbReference>
<dbReference type="Gene3D" id="2.60.40.10">
    <property type="entry name" value="Immunoglobulins"/>
    <property type="match status" value="3"/>
</dbReference>
<evidence type="ECO:0000256" key="3">
    <source>
        <dbReference type="ARBA" id="ARBA00023326"/>
    </source>
</evidence>
<proteinExistence type="predicted"/>
<dbReference type="EMBL" id="BAAANY010000055">
    <property type="protein sequence ID" value="GAA1723012.1"/>
    <property type="molecule type" value="Genomic_DNA"/>
</dbReference>
<keyword evidence="2" id="KW-0326">Glycosidase</keyword>
<sequence>MKLSARRADGSLPFLRGRLSHSGGFASVVVVAVLLGSMFATVFGAGAASRVLNISDGNVWLWSSQKGEAGRVNTSSGKVDQRAPLTDAHGHRVQITQTDQHVLIRDLDTGQISSLDLNQLGAARKAQGPQGPNVRVVLAGDAAFLVNDLSGQVQQIDPATLAKIGSPLSFPTLSGGVADETGRLWFTVSSQGTVVAVSAAGAGAGSQAAEAANTTAKGAQVAATAKVGEPGHSYAMTALRSGAAVIDTTNGQISTLTDSKIASVVQSPIRGPVLIPDHADGVIPVTQPDSRTVFLVNGTTVNQVKVPGTGKDLGPAVVFGGRMYVADNTAHSVQVLGLTGTPATPIAIPDANGPIELEVREDHLVINAPSSSHAVVVDGQGTRLDVDKYPPDVPGPTDQGEAQAPPTNPNPNPVGGGATGANPSPGSPGGGTTPDSGNGPSAPALKAPGQVPSVDASAGNRSVQLSWRTPATGGAVNSYVVSAPGMSSKVVSSGRHSTTVDGLTNGVEYRFSVTARNRVGSGPEALANPVTPTGDVPGIPMAVQATANPSDGSVLVKWTPPLDQGPGITNYKVIASSANGDQSFDANLAKSLTLPKGTLTYGDAYAITVVAEGAATASPPSAPSQVTPYTVPDQPVVSAGAVTATSVTFTWPKPNENGKPLSGYTATVNGVAQQVTPDQTSLNVPNLAPGASASISLVARNEAGDSQPGAATGKASNPPPQISRVNESSGGYTQVAISFTVDWGAGAPGGTCAITLNGKKISSCTGGSATVPKASTNYDYKVVATSSTGLTANASGTVQSTVFTITNSCDNAEPGGDCGLGILQNVPQSDPDHGPPNKGKLGKGASASAECYGIGYQSQTGNQVDEHKSENGGKGRQSTYWIYIPNAGGGYVVGAYLEQSDDQLNNLPRC</sequence>
<feature type="domain" description="Fibronectin type-III" evidence="5">
    <location>
        <begin position="447"/>
        <end position="536"/>
    </location>
</feature>
<dbReference type="SUPFAM" id="SSF49265">
    <property type="entry name" value="Fibronectin type III"/>
    <property type="match status" value="2"/>
</dbReference>
<protein>
    <recommendedName>
        <fullName evidence="5">Fibronectin type-III domain-containing protein</fullName>
    </recommendedName>
</protein>
<gene>
    <name evidence="6" type="ORF">GCM10009765_83760</name>
</gene>
<accession>A0ABN2JD43</accession>
<dbReference type="Proteomes" id="UP001500618">
    <property type="component" value="Unassembled WGS sequence"/>
</dbReference>
<feature type="region of interest" description="Disordered" evidence="4">
    <location>
        <begin position="381"/>
        <end position="461"/>
    </location>
</feature>
<keyword evidence="1" id="KW-0677">Repeat</keyword>
<evidence type="ECO:0000256" key="4">
    <source>
        <dbReference type="SAM" id="MobiDB-lite"/>
    </source>
</evidence>
<dbReference type="InterPro" id="IPR013783">
    <property type="entry name" value="Ig-like_fold"/>
</dbReference>
<reference evidence="6 7" key="1">
    <citation type="journal article" date="2019" name="Int. J. Syst. Evol. Microbiol.">
        <title>The Global Catalogue of Microorganisms (GCM) 10K type strain sequencing project: providing services to taxonomists for standard genome sequencing and annotation.</title>
        <authorList>
            <consortium name="The Broad Institute Genomics Platform"/>
            <consortium name="The Broad Institute Genome Sequencing Center for Infectious Disease"/>
            <person name="Wu L."/>
            <person name="Ma J."/>
        </authorList>
    </citation>
    <scope>NUCLEOTIDE SEQUENCE [LARGE SCALE GENOMIC DNA]</scope>
    <source>
        <strain evidence="6 7">JCM 14718</strain>
    </source>
</reference>
<evidence type="ECO:0000313" key="6">
    <source>
        <dbReference type="EMBL" id="GAA1723012.1"/>
    </source>
</evidence>
<dbReference type="InterPro" id="IPR003961">
    <property type="entry name" value="FN3_dom"/>
</dbReference>
<name>A0ABN2JD43_9ACTN</name>
<evidence type="ECO:0000256" key="1">
    <source>
        <dbReference type="ARBA" id="ARBA00022737"/>
    </source>
</evidence>
<evidence type="ECO:0000259" key="5">
    <source>
        <dbReference type="PROSITE" id="PS50853"/>
    </source>
</evidence>
<dbReference type="RefSeq" id="WP_344315520.1">
    <property type="nucleotide sequence ID" value="NZ_BAAANY010000055.1"/>
</dbReference>
<dbReference type="SMART" id="SM00060">
    <property type="entry name" value="FN3"/>
    <property type="match status" value="3"/>
</dbReference>
<dbReference type="PROSITE" id="PS50853">
    <property type="entry name" value="FN3"/>
    <property type="match status" value="3"/>
</dbReference>
<dbReference type="CDD" id="cd00063">
    <property type="entry name" value="FN3"/>
    <property type="match status" value="3"/>
</dbReference>
<dbReference type="SUPFAM" id="SSF63829">
    <property type="entry name" value="Calcium-dependent phosphotriesterase"/>
    <property type="match status" value="1"/>
</dbReference>
<dbReference type="PANTHER" id="PTHR46708:SF2">
    <property type="entry name" value="FIBRONECTIN TYPE-III DOMAIN-CONTAINING PROTEIN"/>
    <property type="match status" value="1"/>
</dbReference>
<feature type="domain" description="Fibronectin type-III" evidence="5">
    <location>
        <begin position="634"/>
        <end position="720"/>
    </location>
</feature>
<keyword evidence="3" id="KW-0119">Carbohydrate metabolism</keyword>